<gene>
    <name evidence="1" type="ORF">DFP96_10784</name>
</gene>
<evidence type="ECO:0008006" key="3">
    <source>
        <dbReference type="Google" id="ProtNLM"/>
    </source>
</evidence>
<dbReference type="RefSeq" id="WP_133620705.1">
    <property type="nucleotide sequence ID" value="NZ_JAASUO010000005.1"/>
</dbReference>
<comment type="caution">
    <text evidence="1">The sequence shown here is derived from an EMBL/GenBank/DDBJ whole genome shotgun (WGS) entry which is preliminary data.</text>
</comment>
<dbReference type="OrthoDB" id="384974at2"/>
<dbReference type="STRING" id="1265846.PROCOU_10838"/>
<evidence type="ECO:0000313" key="2">
    <source>
        <dbReference type="Proteomes" id="UP000295558"/>
    </source>
</evidence>
<dbReference type="EMBL" id="SNZK01000007">
    <property type="protein sequence ID" value="TDR52647.1"/>
    <property type="molecule type" value="Genomic_DNA"/>
</dbReference>
<dbReference type="AlphaFoldDB" id="A0A4R6ZJV0"/>
<protein>
    <recommendedName>
        <fullName evidence="3">Activator of Hsp90 ATPase-like protein</fullName>
    </recommendedName>
</protein>
<dbReference type="SUPFAM" id="SSF55961">
    <property type="entry name" value="Bet v1-like"/>
    <property type="match status" value="1"/>
</dbReference>
<sequence>MKHIKKEFMLDCGPEEAWQLVVDRKKYEKWAAAFHEGSTYTGEMGLNETVNFVDSEGNGLVSKVVVFEPEKEIRFAFLGEINDGKYVEVAEFADMLEHYVFDPVGNQTKMLVDVAMDDRYYDMMNEMWDNAGIELVKLSNK</sequence>
<dbReference type="Gene3D" id="3.30.530.20">
    <property type="match status" value="1"/>
</dbReference>
<proteinExistence type="predicted"/>
<dbReference type="Proteomes" id="UP000295558">
    <property type="component" value="Unassembled WGS sequence"/>
</dbReference>
<name>A0A4R6ZJV0_9LIST</name>
<dbReference type="InterPro" id="IPR023393">
    <property type="entry name" value="START-like_dom_sf"/>
</dbReference>
<keyword evidence="2" id="KW-1185">Reference proteome</keyword>
<evidence type="ECO:0000313" key="1">
    <source>
        <dbReference type="EMBL" id="TDR52647.1"/>
    </source>
</evidence>
<accession>A0A4R6ZJV0</accession>
<organism evidence="1 2">
    <name type="scientific">Listeria rocourtiae</name>
    <dbReference type="NCBI Taxonomy" id="647910"/>
    <lineage>
        <taxon>Bacteria</taxon>
        <taxon>Bacillati</taxon>
        <taxon>Bacillota</taxon>
        <taxon>Bacilli</taxon>
        <taxon>Bacillales</taxon>
        <taxon>Listeriaceae</taxon>
        <taxon>Listeria</taxon>
    </lineage>
</organism>
<reference evidence="1 2" key="1">
    <citation type="submission" date="2019-03" db="EMBL/GenBank/DDBJ databases">
        <title>Genomic Encyclopedia of Type Strains, Phase III (KMG-III): the genomes of soil and plant-associated and newly described type strains.</title>
        <authorList>
            <person name="Whitman W."/>
        </authorList>
    </citation>
    <scope>NUCLEOTIDE SEQUENCE [LARGE SCALE GENOMIC DNA]</scope>
    <source>
        <strain evidence="1 2">CECT 7972</strain>
    </source>
</reference>